<comment type="caution">
    <text evidence="2">The sequence shown here is derived from an EMBL/GenBank/DDBJ whole genome shotgun (WGS) entry which is preliminary data.</text>
</comment>
<evidence type="ECO:0000256" key="1">
    <source>
        <dbReference type="SAM" id="MobiDB-lite"/>
    </source>
</evidence>
<evidence type="ECO:0000313" key="2">
    <source>
        <dbReference type="EMBL" id="KAA0196296.1"/>
    </source>
</evidence>
<feature type="compositionally biased region" description="Low complexity" evidence="1">
    <location>
        <begin position="212"/>
        <end position="228"/>
    </location>
</feature>
<name>A0A8E0RXI2_9TREM</name>
<gene>
    <name evidence="2" type="ORF">FBUS_11375</name>
</gene>
<dbReference type="Proteomes" id="UP000728185">
    <property type="component" value="Unassembled WGS sequence"/>
</dbReference>
<protein>
    <submittedName>
        <fullName evidence="2">Uncharacterized protein</fullName>
    </submittedName>
</protein>
<reference evidence="2" key="1">
    <citation type="submission" date="2019-05" db="EMBL/GenBank/DDBJ databases">
        <title>Annotation for the trematode Fasciolopsis buski.</title>
        <authorList>
            <person name="Choi Y.-J."/>
        </authorList>
    </citation>
    <scope>NUCLEOTIDE SEQUENCE</scope>
    <source>
        <strain evidence="2">HT</strain>
        <tissue evidence="2">Whole worm</tissue>
    </source>
</reference>
<feature type="region of interest" description="Disordered" evidence="1">
    <location>
        <begin position="188"/>
        <end position="229"/>
    </location>
</feature>
<dbReference type="OrthoDB" id="10604336at2759"/>
<feature type="compositionally biased region" description="Polar residues" evidence="1">
    <location>
        <begin position="188"/>
        <end position="202"/>
    </location>
</feature>
<feature type="compositionally biased region" description="Polar residues" evidence="1">
    <location>
        <begin position="440"/>
        <end position="450"/>
    </location>
</feature>
<sequence length="464" mass="49869">MSKVLGRIRRFTFNSNTSLSICSADSSPLQETPDHRNCFVPCAANSGIQPDGSRSILSSNTVVATSDVEMKSSAHETPFPFSRSNSYVPSDLSGTLRVDHVSHSTASNDRCVWSSGYPVSAYQAYHQTQQQQQSQSMTSQTQQPYKVYYSGPVYDPIQSDNNRAMYPMEQYGSHQAYSRQLGLTTCNSLDFTSQSHPQQESHMQVHPVHNPSATSSHTQLGSSSGSGHPIDSFAAMDYPHPIQRIQQLPHPNMRPPSTTPMQTGGPTITRHPIPPVASYAVMDRRVPDLSGTTEVYPSGSLNPVWPSIDTCSSAYTPELPPTAPPESQVNRNGFKGLLAPGISNTIGVHPADPRNCPSSGVGGNTYASDFGQLGRPLIETDPSRTPGPCTADANGPPPNAASFMDRGLGPHAANVSLGGHSSAHRQQQQQPTLGHHSHSATHAPNQTSDMFDSALPVCAVMDSR</sequence>
<dbReference type="AlphaFoldDB" id="A0A8E0RXI2"/>
<dbReference type="EMBL" id="LUCM01003126">
    <property type="protein sequence ID" value="KAA0196296.1"/>
    <property type="molecule type" value="Genomic_DNA"/>
</dbReference>
<keyword evidence="3" id="KW-1185">Reference proteome</keyword>
<accession>A0A8E0RXI2</accession>
<evidence type="ECO:0000313" key="3">
    <source>
        <dbReference type="Proteomes" id="UP000728185"/>
    </source>
</evidence>
<proteinExistence type="predicted"/>
<feature type="region of interest" description="Disordered" evidence="1">
    <location>
        <begin position="350"/>
        <end position="450"/>
    </location>
</feature>
<organism evidence="2 3">
    <name type="scientific">Fasciolopsis buskii</name>
    <dbReference type="NCBI Taxonomy" id="27845"/>
    <lineage>
        <taxon>Eukaryota</taxon>
        <taxon>Metazoa</taxon>
        <taxon>Spiralia</taxon>
        <taxon>Lophotrochozoa</taxon>
        <taxon>Platyhelminthes</taxon>
        <taxon>Trematoda</taxon>
        <taxon>Digenea</taxon>
        <taxon>Plagiorchiida</taxon>
        <taxon>Echinostomata</taxon>
        <taxon>Echinostomatoidea</taxon>
        <taxon>Fasciolidae</taxon>
        <taxon>Fasciolopsis</taxon>
    </lineage>
</organism>